<feature type="region of interest" description="Disordered" evidence="1">
    <location>
        <begin position="544"/>
        <end position="563"/>
    </location>
</feature>
<keyword evidence="3" id="KW-1185">Reference proteome</keyword>
<evidence type="ECO:0000313" key="2">
    <source>
        <dbReference type="EMBL" id="RJE24136.1"/>
    </source>
</evidence>
<accession>A0A3A2ZM92</accession>
<name>A0A3A2ZM92_9EURO</name>
<feature type="region of interest" description="Disordered" evidence="1">
    <location>
        <begin position="207"/>
        <end position="229"/>
    </location>
</feature>
<dbReference type="STRING" id="2070753.A0A3A2ZM92"/>
<proteinExistence type="predicted"/>
<feature type="compositionally biased region" description="Basic and acidic residues" evidence="1">
    <location>
        <begin position="552"/>
        <end position="563"/>
    </location>
</feature>
<protein>
    <submittedName>
        <fullName evidence="2">Uncharacterized protein</fullName>
    </submittedName>
</protein>
<dbReference type="EMBL" id="MVGC01000092">
    <property type="protein sequence ID" value="RJE24136.1"/>
    <property type="molecule type" value="Genomic_DNA"/>
</dbReference>
<gene>
    <name evidence="2" type="ORF">PHISCL_03510</name>
</gene>
<dbReference type="Proteomes" id="UP000266188">
    <property type="component" value="Unassembled WGS sequence"/>
</dbReference>
<evidence type="ECO:0000313" key="3">
    <source>
        <dbReference type="Proteomes" id="UP000266188"/>
    </source>
</evidence>
<sequence length="563" mass="62683">MTLPINLGRGVFHMLDPNLSLTLNASAEVLFDPETVDSKDPGLPSRLLQSRQIWITQAPELKLHVCLSVHPVVYPAPIFFSQAGELLRNSKVSVHYIKGALVLLLIELNKIWSDLGLGALFKSSSYIDPSSIHLYFGLRKLTGRTSHSKVYRLPETLQSFADAVPPTGIPTASLSSVTVSLEYEFKQDVTRFKPEQLVYTPLCTFSRTESENSPQSDFQVSPASSQTQYLPLENTASTNSLGDPDSEILEELQEAHPNLTYPPYIYLQENSLQYKENNSPYTQHFNKLLDIGIRSLITPKPVRVEKEIQKGKDNDLVRLSELAPTVFSLGYSEAMNQRAQFIPSIAKSLASIAGRSKSSALQQGICTLMALCRHSGEDTSSQGKTVSTRTAIQSSLWRIAQKQLYKSTASRKLSPLDSAFIANEEPPFDDLSDLGDAEDDEDEDYNLLTEEEMEDELIFCDEEQDNSPFDEEIVDLDNPSPWCFGSQRNSFVKNHDNDIPLPKEYASSPCLIPTSSLSGSPPYQSNMSDSEMLMIPSEEIIISSSNTIDNELETRDDSPMLCD</sequence>
<dbReference type="OrthoDB" id="4187154at2759"/>
<comment type="caution">
    <text evidence="2">The sequence shown here is derived from an EMBL/GenBank/DDBJ whole genome shotgun (WGS) entry which is preliminary data.</text>
</comment>
<reference evidence="3" key="1">
    <citation type="submission" date="2017-02" db="EMBL/GenBank/DDBJ databases">
        <authorList>
            <person name="Tafer H."/>
            <person name="Lopandic K."/>
        </authorList>
    </citation>
    <scope>NUCLEOTIDE SEQUENCE [LARGE SCALE GENOMIC DNA]</scope>
    <source>
        <strain evidence="3">CBS 366.77</strain>
    </source>
</reference>
<dbReference type="AlphaFoldDB" id="A0A3A2ZM92"/>
<organism evidence="2 3">
    <name type="scientific">Aspergillus sclerotialis</name>
    <dbReference type="NCBI Taxonomy" id="2070753"/>
    <lineage>
        <taxon>Eukaryota</taxon>
        <taxon>Fungi</taxon>
        <taxon>Dikarya</taxon>
        <taxon>Ascomycota</taxon>
        <taxon>Pezizomycotina</taxon>
        <taxon>Eurotiomycetes</taxon>
        <taxon>Eurotiomycetidae</taxon>
        <taxon>Eurotiales</taxon>
        <taxon>Aspergillaceae</taxon>
        <taxon>Aspergillus</taxon>
        <taxon>Aspergillus subgen. Polypaecilum</taxon>
    </lineage>
</organism>
<evidence type="ECO:0000256" key="1">
    <source>
        <dbReference type="SAM" id="MobiDB-lite"/>
    </source>
</evidence>